<feature type="repeat" description="TPR" evidence="1">
    <location>
        <begin position="266"/>
        <end position="299"/>
    </location>
</feature>
<dbReference type="Proteomes" id="UP000275408">
    <property type="component" value="Unassembled WGS sequence"/>
</dbReference>
<dbReference type="OrthoDB" id="9991317at2759"/>
<dbReference type="Gene3D" id="1.25.40.10">
    <property type="entry name" value="Tetratricopeptide repeat domain"/>
    <property type="match status" value="2"/>
</dbReference>
<dbReference type="InterPro" id="IPR011990">
    <property type="entry name" value="TPR-like_helical_dom_sf"/>
</dbReference>
<dbReference type="Pfam" id="PF13424">
    <property type="entry name" value="TPR_12"/>
    <property type="match status" value="1"/>
</dbReference>
<protein>
    <submittedName>
        <fullName evidence="2">Uncharacterized protein</fullName>
    </submittedName>
</protein>
<dbReference type="InterPro" id="IPR019734">
    <property type="entry name" value="TPR_rpt"/>
</dbReference>
<dbReference type="SUPFAM" id="SSF48452">
    <property type="entry name" value="TPR-like"/>
    <property type="match status" value="3"/>
</dbReference>
<dbReference type="Pfam" id="PF13374">
    <property type="entry name" value="TPR_10"/>
    <property type="match status" value="1"/>
</dbReference>
<gene>
    <name evidence="2" type="ORF">pdam_00021361</name>
</gene>
<comment type="caution">
    <text evidence="2">The sequence shown here is derived from an EMBL/GenBank/DDBJ whole genome shotgun (WGS) entry which is preliminary data.</text>
</comment>
<feature type="repeat" description="TPR" evidence="1">
    <location>
        <begin position="228"/>
        <end position="261"/>
    </location>
</feature>
<dbReference type="EMBL" id="RCHS01001570">
    <property type="protein sequence ID" value="RMX52786.1"/>
    <property type="molecule type" value="Genomic_DNA"/>
</dbReference>
<evidence type="ECO:0000313" key="2">
    <source>
        <dbReference type="EMBL" id="RMX52786.1"/>
    </source>
</evidence>
<dbReference type="PROSITE" id="PS50005">
    <property type="entry name" value="TPR"/>
    <property type="match status" value="2"/>
</dbReference>
<reference evidence="2 3" key="1">
    <citation type="journal article" date="2018" name="Sci. Rep.">
        <title>Comparative analysis of the Pocillopora damicornis genome highlights role of immune system in coral evolution.</title>
        <authorList>
            <person name="Cunning R."/>
            <person name="Bay R.A."/>
            <person name="Gillette P."/>
            <person name="Baker A.C."/>
            <person name="Traylor-Knowles N."/>
        </authorList>
    </citation>
    <scope>NUCLEOTIDE SEQUENCE [LARGE SCALE GENOMIC DNA]</scope>
    <source>
        <strain evidence="2">RSMAS</strain>
        <tissue evidence="2">Whole animal</tissue>
    </source>
</reference>
<dbReference type="PANTHER" id="PTHR10098">
    <property type="entry name" value="RAPSYN-RELATED"/>
    <property type="match status" value="1"/>
</dbReference>
<name>A0A3M6UGM5_POCDA</name>
<dbReference type="AlphaFoldDB" id="A0A3M6UGM5"/>
<dbReference type="PANTHER" id="PTHR10098:SF108">
    <property type="entry name" value="TETRATRICOPEPTIDE REPEAT PROTEIN 28"/>
    <property type="match status" value="1"/>
</dbReference>
<dbReference type="PROSITE" id="PS50293">
    <property type="entry name" value="TPR_REGION"/>
    <property type="match status" value="1"/>
</dbReference>
<organism evidence="2 3">
    <name type="scientific">Pocillopora damicornis</name>
    <name type="common">Cauliflower coral</name>
    <name type="synonym">Millepora damicornis</name>
    <dbReference type="NCBI Taxonomy" id="46731"/>
    <lineage>
        <taxon>Eukaryota</taxon>
        <taxon>Metazoa</taxon>
        <taxon>Cnidaria</taxon>
        <taxon>Anthozoa</taxon>
        <taxon>Hexacorallia</taxon>
        <taxon>Scleractinia</taxon>
        <taxon>Astrocoeniina</taxon>
        <taxon>Pocilloporidae</taxon>
        <taxon>Pocillopora</taxon>
    </lineage>
</organism>
<dbReference type="SMART" id="SM00028">
    <property type="entry name" value="TPR"/>
    <property type="match status" value="6"/>
</dbReference>
<sequence length="514" mass="58358">MTKVDVAEAVKITTLVARFLENTKRQRAALQLYKELVTLLDFIEQEFKSSRASIYDKTRKKFDHWIKSAFLSLAEVNLHLGEYNESKIYAELALAKSRKTGSKETEKLCHQIMCLCLAFGCHQHDLNTECLKEMLSVTKESGDIETEAIAYYLLALSHAHVGQMEEVAEFLVESIQTSQKGGYRWLEVKCLITLALVVLLPGQKNKAFQKLEEALEISEEIGDIRWKASALFALGNAHFADGRYEEAKKFYENSLQLDAKLPQIGIWIYIRLGTVLVEFKQFDEAIKLLHKALEVWEEDKPVYQTLICRDEIFVALCHLHLLLGQPEKGTEYVNKILTGSWYEGKHVSLSHLGAYLTAHGHFEEACNILAESIKSYENYIESLNDESKLSVRDGEDNIVIYHQRCSLLLALGKFAEALCTTEQGRAHVLTELLVKKYRIHEKAKFSETELNSLMVSLAKRQVIVYFGSGLKDSIFWIVKNDFGPKLEAISQEKAKVDTLLEANSSVLSSCAKTE</sequence>
<keyword evidence="1" id="KW-0802">TPR repeat</keyword>
<keyword evidence="3" id="KW-1185">Reference proteome</keyword>
<evidence type="ECO:0000313" key="3">
    <source>
        <dbReference type="Proteomes" id="UP000275408"/>
    </source>
</evidence>
<evidence type="ECO:0000256" key="1">
    <source>
        <dbReference type="PROSITE-ProRule" id="PRU00339"/>
    </source>
</evidence>
<accession>A0A3M6UGM5</accession>
<proteinExistence type="predicted"/>